<sequence>MAFHDDEEFSQTDSDDEDLDDDMEALRRACILTGSAAASATATAIEPPSNDGSSDNDDSDDEDDDVELVRSIQRRFLVADEEPLSLNPLCSLPPVGDDYEDDFETLRAIQRRFSDYTDDSLRNGIEDPLQNCEQVGATNIPWEKETSNNLFAGKTNIGEGFPDSVDASFTSTVTESSIDGLDGDRPHSGFFDLHVSGAGNVNALPARDSGFPKSAQTFIDAIKKNRSCQKFLRSKLIQLEARIEENKKLRQHVKILKDFQVSCRKRTGRALSQKKDARVQLISVPKLRANIKVNEKKVPAMYYGPPENSHVFTADGNFLTHALLYSGVEGYPVDSSDVDSIITSIRDHDITPEKLRLFLPKVNWENLVSMYVSGRSGAECEARWGTVFGRKFNKFLQDTCRSSFDGGTRKQWQVKDKASDTSMRPEVLCLGGKEEVCDDVWSVSCSLNPVLRGMFTLQMYYDVEGDRLSGTSALSQCGPDPVAFLEDGKCGLVNECSHGDEERVDADSWLWRR</sequence>
<dbReference type="GO" id="GO:0000978">
    <property type="term" value="F:RNA polymerase II cis-regulatory region sequence-specific DNA binding"/>
    <property type="evidence" value="ECO:0007669"/>
    <property type="project" value="TreeGrafter"/>
</dbReference>
<dbReference type="AlphaFoldDB" id="A0AA88X8E0"/>
<feature type="region of interest" description="Disordered" evidence="5">
    <location>
        <begin position="1"/>
        <end position="22"/>
    </location>
</feature>
<comment type="caution">
    <text evidence="6">The sequence shown here is derived from an EMBL/GenBank/DDBJ whole genome shotgun (WGS) entry which is preliminary data.</text>
</comment>
<evidence type="ECO:0000313" key="7">
    <source>
        <dbReference type="Proteomes" id="UP001188597"/>
    </source>
</evidence>
<feature type="region of interest" description="Disordered" evidence="5">
    <location>
        <begin position="36"/>
        <end position="65"/>
    </location>
</feature>
<feature type="compositionally biased region" description="Acidic residues" evidence="5">
    <location>
        <begin position="54"/>
        <end position="65"/>
    </location>
</feature>
<protein>
    <submittedName>
        <fullName evidence="6">Uncharacterized protein</fullName>
    </submittedName>
</protein>
<feature type="compositionally biased region" description="Low complexity" evidence="5">
    <location>
        <begin position="36"/>
        <end position="53"/>
    </location>
</feature>
<proteinExistence type="predicted"/>
<evidence type="ECO:0000256" key="2">
    <source>
        <dbReference type="ARBA" id="ARBA00023125"/>
    </source>
</evidence>
<accession>A0AA88X8E0</accession>
<keyword evidence="3" id="KW-0804">Transcription</keyword>
<keyword evidence="2" id="KW-0238">DNA-binding</keyword>
<reference evidence="6" key="1">
    <citation type="submission" date="2022-12" db="EMBL/GenBank/DDBJ databases">
        <title>Draft genome assemblies for two species of Escallonia (Escalloniales).</title>
        <authorList>
            <person name="Chanderbali A."/>
            <person name="Dervinis C."/>
            <person name="Anghel I."/>
            <person name="Soltis D."/>
            <person name="Soltis P."/>
            <person name="Zapata F."/>
        </authorList>
    </citation>
    <scope>NUCLEOTIDE SEQUENCE</scope>
    <source>
        <strain evidence="6">UCBG64.0493</strain>
        <tissue evidence="6">Leaf</tissue>
    </source>
</reference>
<dbReference type="PANTHER" id="PTHR46621:SF1">
    <property type="entry name" value="SNRNA-ACTIVATING PROTEIN COMPLEX SUBUNIT 4"/>
    <property type="match status" value="1"/>
</dbReference>
<dbReference type="GO" id="GO:0042795">
    <property type="term" value="P:snRNA transcription by RNA polymerase II"/>
    <property type="evidence" value="ECO:0007669"/>
    <property type="project" value="TreeGrafter"/>
</dbReference>
<dbReference type="EMBL" id="JAVXUP010000218">
    <property type="protein sequence ID" value="KAK3033920.1"/>
    <property type="molecule type" value="Genomic_DNA"/>
</dbReference>
<keyword evidence="7" id="KW-1185">Reference proteome</keyword>
<gene>
    <name evidence="6" type="ORF">RJ639_034720</name>
</gene>
<evidence type="ECO:0000256" key="4">
    <source>
        <dbReference type="ARBA" id="ARBA00023242"/>
    </source>
</evidence>
<name>A0AA88X8E0_9ASTE</name>
<keyword evidence="4" id="KW-0539">Nucleus</keyword>
<evidence type="ECO:0000256" key="3">
    <source>
        <dbReference type="ARBA" id="ARBA00023163"/>
    </source>
</evidence>
<evidence type="ECO:0000313" key="6">
    <source>
        <dbReference type="EMBL" id="KAK3033920.1"/>
    </source>
</evidence>
<dbReference type="GO" id="GO:0001006">
    <property type="term" value="F:RNA polymerase III type 3 promoter sequence-specific DNA binding"/>
    <property type="evidence" value="ECO:0007669"/>
    <property type="project" value="TreeGrafter"/>
</dbReference>
<dbReference type="GO" id="GO:0042796">
    <property type="term" value="P:snRNA transcription by RNA polymerase III"/>
    <property type="evidence" value="ECO:0007669"/>
    <property type="project" value="TreeGrafter"/>
</dbReference>
<keyword evidence="1" id="KW-0805">Transcription regulation</keyword>
<evidence type="ECO:0000256" key="5">
    <source>
        <dbReference type="SAM" id="MobiDB-lite"/>
    </source>
</evidence>
<dbReference type="Proteomes" id="UP001188597">
    <property type="component" value="Unassembled WGS sequence"/>
</dbReference>
<evidence type="ECO:0000256" key="1">
    <source>
        <dbReference type="ARBA" id="ARBA00023015"/>
    </source>
</evidence>
<organism evidence="6 7">
    <name type="scientific">Escallonia herrerae</name>
    <dbReference type="NCBI Taxonomy" id="1293975"/>
    <lineage>
        <taxon>Eukaryota</taxon>
        <taxon>Viridiplantae</taxon>
        <taxon>Streptophyta</taxon>
        <taxon>Embryophyta</taxon>
        <taxon>Tracheophyta</taxon>
        <taxon>Spermatophyta</taxon>
        <taxon>Magnoliopsida</taxon>
        <taxon>eudicotyledons</taxon>
        <taxon>Gunneridae</taxon>
        <taxon>Pentapetalae</taxon>
        <taxon>asterids</taxon>
        <taxon>campanulids</taxon>
        <taxon>Escalloniales</taxon>
        <taxon>Escalloniaceae</taxon>
        <taxon>Escallonia</taxon>
    </lineage>
</organism>
<dbReference type="PANTHER" id="PTHR46621">
    <property type="entry name" value="SNRNA-ACTIVATING PROTEIN COMPLEX SUBUNIT 4"/>
    <property type="match status" value="1"/>
</dbReference>
<dbReference type="InterPro" id="IPR051575">
    <property type="entry name" value="Myb-like_DNA-bd"/>
</dbReference>
<dbReference type="GO" id="GO:0019185">
    <property type="term" value="C:snRNA-activating protein complex"/>
    <property type="evidence" value="ECO:0007669"/>
    <property type="project" value="TreeGrafter"/>
</dbReference>